<sequence>MDDQSNREESALATVRALLQRFEHHVEEDGKLPSYRAYEEDLLDKALPSEADIDHYDFQINQGVAVLMILFVFAIPSFSFIRIALITTEDIAALLSLLAILTASFAAFLFYKLTIFLLQWMTDNKRASQNKQFWQAIRENCHNHLSYIEKIKKRDDREQDLKNDDSMKEVTITEVNIRENEPSIATGFDQSNNQLYLRVSNQLGTYINHMQKKGFSFVIKANLHAVADISLTQLKRMKYDTFFINVDGKTEEVPEEMMKNIYHRVALAYTLSKKEAQPILQGKSKRS</sequence>
<dbReference type="RefSeq" id="WP_184662468.1">
    <property type="nucleotide sequence ID" value="NZ_JACHHB010000001.1"/>
</dbReference>
<feature type="transmembrane region" description="Helical" evidence="1">
    <location>
        <begin position="64"/>
        <end position="85"/>
    </location>
</feature>
<dbReference type="Proteomes" id="UP000551878">
    <property type="component" value="Unassembled WGS sequence"/>
</dbReference>
<keyword evidence="1" id="KW-1133">Transmembrane helix</keyword>
<evidence type="ECO:0000313" key="2">
    <source>
        <dbReference type="EMBL" id="MBB5171985.1"/>
    </source>
</evidence>
<comment type="caution">
    <text evidence="2">The sequence shown here is derived from an EMBL/GenBank/DDBJ whole genome shotgun (WGS) entry which is preliminary data.</text>
</comment>
<evidence type="ECO:0000313" key="3">
    <source>
        <dbReference type="Proteomes" id="UP000551878"/>
    </source>
</evidence>
<accession>A0A840QIR4</accession>
<proteinExistence type="predicted"/>
<keyword evidence="1" id="KW-0472">Membrane</keyword>
<dbReference type="AlphaFoldDB" id="A0A840QIR4"/>
<reference evidence="2 3" key="1">
    <citation type="submission" date="2020-08" db="EMBL/GenBank/DDBJ databases">
        <title>Genomic Encyclopedia of Type Strains, Phase IV (KMG-IV): sequencing the most valuable type-strain genomes for metagenomic binning, comparative biology and taxonomic classification.</title>
        <authorList>
            <person name="Goeker M."/>
        </authorList>
    </citation>
    <scope>NUCLEOTIDE SEQUENCE [LARGE SCALE GENOMIC DNA]</scope>
    <source>
        <strain evidence="2 3">DSM 24696</strain>
    </source>
</reference>
<name>A0A840QIR4_9BACI</name>
<keyword evidence="3" id="KW-1185">Reference proteome</keyword>
<keyword evidence="1" id="KW-0812">Transmembrane</keyword>
<organism evidence="2 3">
    <name type="scientific">Texcoconibacillus texcoconensis</name>
    <dbReference type="NCBI Taxonomy" id="1095777"/>
    <lineage>
        <taxon>Bacteria</taxon>
        <taxon>Bacillati</taxon>
        <taxon>Bacillota</taxon>
        <taxon>Bacilli</taxon>
        <taxon>Bacillales</taxon>
        <taxon>Bacillaceae</taxon>
        <taxon>Texcoconibacillus</taxon>
    </lineage>
</organism>
<protein>
    <submittedName>
        <fullName evidence="2">Uncharacterized protein</fullName>
    </submittedName>
</protein>
<dbReference type="EMBL" id="JACHHB010000001">
    <property type="protein sequence ID" value="MBB5171985.1"/>
    <property type="molecule type" value="Genomic_DNA"/>
</dbReference>
<gene>
    <name evidence="2" type="ORF">HNQ41_000125</name>
</gene>
<feature type="transmembrane region" description="Helical" evidence="1">
    <location>
        <begin position="91"/>
        <end position="111"/>
    </location>
</feature>
<evidence type="ECO:0000256" key="1">
    <source>
        <dbReference type="SAM" id="Phobius"/>
    </source>
</evidence>